<sequence>MWTRSKSVILGHVDNTSQDAQQWLHPLSKRLVLNSRQSSFEFHHPPSIYVPKQTLRMVSRRLNTDMCGSQFITVASFHSPEKKTLPAKSHPILEKAKGQAFHVPVCVRYEDHQVLCCSEDSDWE</sequence>
<evidence type="ECO:0000313" key="1">
    <source>
        <dbReference type="EMBL" id="MBZ3872541.1"/>
    </source>
</evidence>
<evidence type="ECO:0000313" key="2">
    <source>
        <dbReference type="Proteomes" id="UP001166674"/>
    </source>
</evidence>
<keyword evidence="2" id="KW-1185">Reference proteome</keyword>
<accession>A0AA41MII5</accession>
<proteinExistence type="predicted"/>
<comment type="caution">
    <text evidence="1">The sequence shown here is derived from an EMBL/GenBank/DDBJ whole genome shotgun (WGS) entry which is preliminary data.</text>
</comment>
<name>A0AA41MII5_SCICA</name>
<gene>
    <name evidence="1" type="ORF">SUZIE_118485</name>
</gene>
<dbReference type="EMBL" id="JAATJV010188399">
    <property type="protein sequence ID" value="MBZ3872541.1"/>
    <property type="molecule type" value="Genomic_DNA"/>
</dbReference>
<protein>
    <submittedName>
        <fullName evidence="1">Protein FAM90A1</fullName>
    </submittedName>
</protein>
<dbReference type="AlphaFoldDB" id="A0AA41MII5"/>
<dbReference type="PANTHER" id="PTHR16035">
    <property type="entry name" value="PROTEIN FAM90A1"/>
    <property type="match status" value="1"/>
</dbReference>
<reference evidence="1" key="1">
    <citation type="submission" date="2020-03" db="EMBL/GenBank/DDBJ databases">
        <title>Studies in the Genomics of Life Span.</title>
        <authorList>
            <person name="Glass D."/>
        </authorList>
    </citation>
    <scope>NUCLEOTIDE SEQUENCE</scope>
    <source>
        <strain evidence="1">SUZIE</strain>
        <tissue evidence="1">Muscle</tissue>
    </source>
</reference>
<dbReference type="Proteomes" id="UP001166674">
    <property type="component" value="Unassembled WGS sequence"/>
</dbReference>
<dbReference type="InterPro" id="IPR039213">
    <property type="entry name" value="FAM90"/>
</dbReference>
<organism evidence="1 2">
    <name type="scientific">Sciurus carolinensis</name>
    <name type="common">Eastern gray squirrel</name>
    <dbReference type="NCBI Taxonomy" id="30640"/>
    <lineage>
        <taxon>Eukaryota</taxon>
        <taxon>Metazoa</taxon>
        <taxon>Chordata</taxon>
        <taxon>Craniata</taxon>
        <taxon>Vertebrata</taxon>
        <taxon>Euteleostomi</taxon>
        <taxon>Mammalia</taxon>
        <taxon>Eutheria</taxon>
        <taxon>Euarchontoglires</taxon>
        <taxon>Glires</taxon>
        <taxon>Rodentia</taxon>
        <taxon>Sciuromorpha</taxon>
        <taxon>Sciuridae</taxon>
        <taxon>Sciurinae</taxon>
        <taxon>Sciurini</taxon>
        <taxon>Sciurus</taxon>
    </lineage>
</organism>
<dbReference type="PANTHER" id="PTHR16035:SF14">
    <property type="entry name" value="FAMILY WITH SEQUENCE SIMILARITY 90 MEMBER A11, PSEUDOGENE-RELATED"/>
    <property type="match status" value="1"/>
</dbReference>